<protein>
    <submittedName>
        <fullName evidence="2">Non-muscle caldesmon-like isoform X1</fullName>
    </submittedName>
</protein>
<dbReference type="PANTHER" id="PTHR18949">
    <property type="entry name" value="CALDESMON"/>
    <property type="match status" value="1"/>
</dbReference>
<reference evidence="2" key="2">
    <citation type="submission" date="2021-03" db="EMBL/GenBank/DDBJ databases">
        <authorList>
            <person name="Guerrero-Cozar I."/>
            <person name="Gomez-Garrido J."/>
            <person name="Berbel C."/>
            <person name="Martinez-Blanch J.F."/>
            <person name="Alioto T."/>
            <person name="Claros M.G."/>
            <person name="Gagnaire P.A."/>
            <person name="Manchado M."/>
        </authorList>
    </citation>
    <scope>NUCLEOTIDE SEQUENCE</scope>
    <source>
        <strain evidence="2">Sse05_10M</strain>
        <tissue evidence="2">Blood</tissue>
    </source>
</reference>
<dbReference type="Proteomes" id="UP000693946">
    <property type="component" value="Linkage Group LG10"/>
</dbReference>
<evidence type="ECO:0000313" key="2">
    <source>
        <dbReference type="EMBL" id="KAG7523304.1"/>
    </source>
</evidence>
<dbReference type="EMBL" id="JAGKHQ010000002">
    <property type="protein sequence ID" value="KAG7523304.1"/>
    <property type="molecule type" value="Genomic_DNA"/>
</dbReference>
<feature type="compositionally biased region" description="Basic and acidic residues" evidence="1">
    <location>
        <begin position="148"/>
        <end position="204"/>
    </location>
</feature>
<name>A0AAV6T1N1_SOLSE</name>
<sequence length="566" mass="65069">MSNTLLRRNSSKQGLQNLMRLTAQRSIEDAEEVERERRRRARESLQRRNSGSSPGESSPENEMATDENVYNSDFKPSSSPSLDEDEGFSDWTQRRERQRQQRLLELCQGGEADEDEDEGTINKAAPVKMVRASVTSFSRIQQQEQEETDRARMEEEKRKKGEEEMVKAERARRENEEKMEQVMIRRKEEAQKPKPEVEKRKEVKVSYTSKVFLHQEPKHSHTNGDAAGEEVVSHIVNKTKRSTSRTTDPEEAEAILETEQRLEKIRRGLQVKESQELEQLKHRQAEAEQELEVLKRRREDRRRLREEEERRREEEEQQRLAKEEEERRRMKEDIERRRMEAAERMKSLSTSSVDGDEMFSPFSPKTPTHKITQRTESLNRSLKKSNSFKKTQPLVLLSKIDDKLEQYAHAVENSQESRAVKASLTDLPSSPEVVSSKKNLFEAGEAWSQSPIKGATNKDTDGIKVGVASLITQWVKGPSDGGRQSPGRPADVRPGDVMQKKNMWEIIGDSSGRPGQRANKGSAVGKKYKFVVTGHGKYEKIPMDDDDDENGGEFTNGKSDLCHGDY</sequence>
<dbReference type="GO" id="GO:0003779">
    <property type="term" value="F:actin binding"/>
    <property type="evidence" value="ECO:0007669"/>
    <property type="project" value="UniProtKB-ARBA"/>
</dbReference>
<organism evidence="2 3">
    <name type="scientific">Solea senegalensis</name>
    <name type="common">Senegalese sole</name>
    <dbReference type="NCBI Taxonomy" id="28829"/>
    <lineage>
        <taxon>Eukaryota</taxon>
        <taxon>Metazoa</taxon>
        <taxon>Chordata</taxon>
        <taxon>Craniata</taxon>
        <taxon>Vertebrata</taxon>
        <taxon>Euteleostomi</taxon>
        <taxon>Actinopterygii</taxon>
        <taxon>Neopterygii</taxon>
        <taxon>Teleostei</taxon>
        <taxon>Neoteleostei</taxon>
        <taxon>Acanthomorphata</taxon>
        <taxon>Carangaria</taxon>
        <taxon>Pleuronectiformes</taxon>
        <taxon>Pleuronectoidei</taxon>
        <taxon>Soleidae</taxon>
        <taxon>Solea</taxon>
    </lineage>
</organism>
<feature type="compositionally biased region" description="Low complexity" evidence="1">
    <location>
        <begin position="47"/>
        <end position="61"/>
    </location>
</feature>
<proteinExistence type="predicted"/>
<dbReference type="InterPro" id="IPR006018">
    <property type="entry name" value="Caldesmon_LSP"/>
</dbReference>
<keyword evidence="3" id="KW-1185">Reference proteome</keyword>
<gene>
    <name evidence="2" type="ORF">JOB18_043500</name>
</gene>
<feature type="compositionally biased region" description="Basic and acidic residues" evidence="1">
    <location>
        <begin position="273"/>
        <end position="286"/>
    </location>
</feature>
<dbReference type="EMBL" id="JAGKHQ010000002">
    <property type="protein sequence ID" value="KAG7523305.1"/>
    <property type="molecule type" value="Genomic_DNA"/>
</dbReference>
<feature type="region of interest" description="Disordered" evidence="1">
    <location>
        <begin position="538"/>
        <end position="566"/>
    </location>
</feature>
<reference evidence="2 3" key="1">
    <citation type="journal article" date="2021" name="Sci. Rep.">
        <title>Chromosome anchoring in Senegalese sole (Solea senegalensis) reveals sex-associated markers and genome rearrangements in flatfish.</title>
        <authorList>
            <person name="Guerrero-Cozar I."/>
            <person name="Gomez-Garrido J."/>
            <person name="Berbel C."/>
            <person name="Martinez-Blanch J.F."/>
            <person name="Alioto T."/>
            <person name="Claros M.G."/>
            <person name="Gagnaire P.A."/>
            <person name="Manchado M."/>
        </authorList>
    </citation>
    <scope>NUCLEOTIDE SEQUENCE [LARGE SCALE GENOMIC DNA]</scope>
    <source>
        <strain evidence="2">Sse05_10M</strain>
    </source>
</reference>
<comment type="caution">
    <text evidence="2">The sequence shown here is derived from an EMBL/GenBank/DDBJ whole genome shotgun (WGS) entry which is preliminary data.</text>
</comment>
<feature type="compositionally biased region" description="Polar residues" evidence="1">
    <location>
        <begin position="1"/>
        <end position="16"/>
    </location>
</feature>
<feature type="region of interest" description="Disordered" evidence="1">
    <location>
        <begin position="1"/>
        <end position="257"/>
    </location>
</feature>
<dbReference type="Pfam" id="PF02029">
    <property type="entry name" value="Caldesmon"/>
    <property type="match status" value="1"/>
</dbReference>
<feature type="region of interest" description="Disordered" evidence="1">
    <location>
        <begin position="273"/>
        <end position="386"/>
    </location>
</feature>
<feature type="compositionally biased region" description="Basic and acidic residues" evidence="1">
    <location>
        <begin position="301"/>
        <end position="346"/>
    </location>
</feature>
<feature type="compositionally biased region" description="Basic and acidic residues" evidence="1">
    <location>
        <begin position="490"/>
        <end position="499"/>
    </location>
</feature>
<feature type="compositionally biased region" description="Low complexity" evidence="1">
    <location>
        <begin position="101"/>
        <end position="110"/>
    </location>
</feature>
<evidence type="ECO:0000256" key="1">
    <source>
        <dbReference type="SAM" id="MobiDB-lite"/>
    </source>
</evidence>
<feature type="compositionally biased region" description="Polar residues" evidence="1">
    <location>
        <begin position="68"/>
        <end position="81"/>
    </location>
</feature>
<feature type="region of interest" description="Disordered" evidence="1">
    <location>
        <begin position="475"/>
        <end position="499"/>
    </location>
</feature>
<dbReference type="AlphaFoldDB" id="A0AAV6T1N1"/>
<dbReference type="PANTHER" id="PTHR18949:SF1">
    <property type="entry name" value="LYMPHOCYTE-SPECIFIC PROTEIN 1"/>
    <property type="match status" value="1"/>
</dbReference>
<accession>A0AAV6T1N1</accession>
<feature type="compositionally biased region" description="Polar residues" evidence="1">
    <location>
        <begin position="133"/>
        <end position="143"/>
    </location>
</feature>
<evidence type="ECO:0000313" key="3">
    <source>
        <dbReference type="Proteomes" id="UP000693946"/>
    </source>
</evidence>